<dbReference type="GO" id="GO:0000150">
    <property type="term" value="F:DNA strand exchange activity"/>
    <property type="evidence" value="ECO:0007669"/>
    <property type="project" value="InterPro"/>
</dbReference>
<accession>A0AAW6HYH8</accession>
<sequence length="128" mass="14635">MSTDDQDMALQLDALAKVQCDRVFSEKASSGKERPSWKNVCAPCAEGCTHGMALGPPWPKHDRASRYRERSGLTWCDVRELNRAHRHIKRIWKICVPPVSALAEFERNTIKERTRAALQPPRPRENGR</sequence>
<gene>
    <name evidence="1" type="ORF">LOK82_13885</name>
</gene>
<evidence type="ECO:0000313" key="1">
    <source>
        <dbReference type="EMBL" id="MDC6409636.1"/>
    </source>
</evidence>
<dbReference type="GO" id="GO:0003677">
    <property type="term" value="F:DNA binding"/>
    <property type="evidence" value="ECO:0007669"/>
    <property type="project" value="InterPro"/>
</dbReference>
<dbReference type="Proteomes" id="UP001220702">
    <property type="component" value="Unassembled WGS sequence"/>
</dbReference>
<comment type="caution">
    <text evidence="1">The sequence shown here is derived from an EMBL/GenBank/DDBJ whole genome shotgun (WGS) entry which is preliminary data.</text>
</comment>
<reference evidence="1" key="1">
    <citation type="submission" date="2021-11" db="EMBL/GenBank/DDBJ databases">
        <authorList>
            <person name="Denance N."/>
            <person name="Briand M."/>
            <person name="Dupas E."/>
            <person name="Durand K."/>
            <person name="Legendre B."/>
            <person name="Cunty A."/>
            <person name="Donnadieu C."/>
            <person name="Lopez Roques C."/>
            <person name="Cesbron S."/>
            <person name="Jacques M.A."/>
        </authorList>
    </citation>
    <scope>NUCLEOTIDE SEQUENCE</scope>
    <source>
        <strain evidence="1">CFBP8070</strain>
    </source>
</reference>
<dbReference type="Gene3D" id="3.40.50.1390">
    <property type="entry name" value="Resolvase, N-terminal catalytic domain"/>
    <property type="match status" value="1"/>
</dbReference>
<proteinExistence type="predicted"/>
<organism evidence="1 2">
    <name type="scientific">Xylella fastidiosa subsp. multiplex</name>
    <dbReference type="NCBI Taxonomy" id="644357"/>
    <lineage>
        <taxon>Bacteria</taxon>
        <taxon>Pseudomonadati</taxon>
        <taxon>Pseudomonadota</taxon>
        <taxon>Gammaproteobacteria</taxon>
        <taxon>Lysobacterales</taxon>
        <taxon>Lysobacteraceae</taxon>
        <taxon>Xylella</taxon>
    </lineage>
</organism>
<name>A0AAW6HYH8_XYLFS</name>
<dbReference type="InterPro" id="IPR036162">
    <property type="entry name" value="Resolvase-like_N_sf"/>
</dbReference>
<dbReference type="EMBL" id="JAJKGN010000004">
    <property type="protein sequence ID" value="MDC6409636.1"/>
    <property type="molecule type" value="Genomic_DNA"/>
</dbReference>
<reference evidence="1" key="2">
    <citation type="journal article" date="2023" name="Commun. Biol.">
        <title>Suspicions of two bridgehead invasions of Xylella fastidiosa subsp. multiplex in France.</title>
        <authorList>
            <person name="Dupas E."/>
            <person name="Durand K."/>
            <person name="Rieux A."/>
            <person name="Briand M."/>
            <person name="Pruvost O."/>
            <person name="Cunty A."/>
            <person name="Denance N."/>
            <person name="Donnadieu C."/>
            <person name="Legendre B."/>
            <person name="Lopez-Roques C."/>
            <person name="Cesbron S."/>
            <person name="Ravigne V."/>
            <person name="Jacques M.A."/>
        </authorList>
    </citation>
    <scope>NUCLEOTIDE SEQUENCE</scope>
    <source>
        <strain evidence="1">CFBP8070</strain>
    </source>
</reference>
<evidence type="ECO:0000313" key="2">
    <source>
        <dbReference type="Proteomes" id="UP001220702"/>
    </source>
</evidence>
<dbReference type="AlphaFoldDB" id="A0AAW6HYH8"/>
<protein>
    <submittedName>
        <fullName evidence="1">Recombinase family protein</fullName>
    </submittedName>
</protein>
<dbReference type="SUPFAM" id="SSF53041">
    <property type="entry name" value="Resolvase-like"/>
    <property type="match status" value="1"/>
</dbReference>